<evidence type="ECO:0000313" key="7">
    <source>
        <dbReference type="Proteomes" id="UP000284375"/>
    </source>
</evidence>
<evidence type="ECO:0000313" key="6">
    <source>
        <dbReference type="EMBL" id="ROV95560.1"/>
    </source>
</evidence>
<dbReference type="GO" id="GO:0007021">
    <property type="term" value="P:tubulin complex assembly"/>
    <property type="evidence" value="ECO:0007669"/>
    <property type="project" value="TreeGrafter"/>
</dbReference>
<feature type="region of interest" description="Disordered" evidence="4">
    <location>
        <begin position="246"/>
        <end position="277"/>
    </location>
</feature>
<feature type="domain" description="C-CAP/cofactor C-like" evidence="5">
    <location>
        <begin position="224"/>
        <end position="381"/>
    </location>
</feature>
<dbReference type="OrthoDB" id="194775at2759"/>
<dbReference type="PANTHER" id="PTHR15139">
    <property type="entry name" value="TUBULIN FOLDING COFACTOR C"/>
    <property type="match status" value="1"/>
</dbReference>
<gene>
    <name evidence="6" type="ORF">VSDG_05374</name>
</gene>
<name>A0A423VWV4_CYTCH</name>
<dbReference type="STRING" id="252740.A0A423VWV4"/>
<feature type="compositionally biased region" description="Acidic residues" evidence="4">
    <location>
        <begin position="138"/>
        <end position="170"/>
    </location>
</feature>
<dbReference type="PANTHER" id="PTHR15139:SF0">
    <property type="entry name" value="TUBULIN-SPECIFIC CHAPERONE C"/>
    <property type="match status" value="1"/>
</dbReference>
<dbReference type="GO" id="GO:0005737">
    <property type="term" value="C:cytoplasm"/>
    <property type="evidence" value="ECO:0007669"/>
    <property type="project" value="UniProtKB-SubCell"/>
</dbReference>
<dbReference type="GO" id="GO:0007023">
    <property type="term" value="P:post-chaperonin tubulin folding pathway"/>
    <property type="evidence" value="ECO:0007669"/>
    <property type="project" value="InterPro"/>
</dbReference>
<protein>
    <recommendedName>
        <fullName evidence="5">C-CAP/cofactor C-like domain-containing protein</fullName>
    </recommendedName>
</protein>
<evidence type="ECO:0000259" key="5">
    <source>
        <dbReference type="PROSITE" id="PS51329"/>
    </source>
</evidence>
<evidence type="ECO:0000256" key="2">
    <source>
        <dbReference type="ARBA" id="ARBA00008848"/>
    </source>
</evidence>
<evidence type="ECO:0000256" key="4">
    <source>
        <dbReference type="SAM" id="MobiDB-lite"/>
    </source>
</evidence>
<dbReference type="Gene3D" id="1.20.58.1250">
    <property type="entry name" value="Tubulin Binding Cofactor C, N-terminal domain"/>
    <property type="match status" value="1"/>
</dbReference>
<keyword evidence="7" id="KW-1185">Reference proteome</keyword>
<dbReference type="InterPro" id="IPR038397">
    <property type="entry name" value="TBCC_N_sf"/>
</dbReference>
<dbReference type="InterPro" id="IPR012945">
    <property type="entry name" value="Tubulin-bd_cofactor_C_dom"/>
</dbReference>
<sequence>METVSYGPMTYNGDFPGLKTNMDPKERFYRHFESQATSLQEEIANLGDISASGGERQDAIDRVLAGISRLTNEVSDASEYAPPRDQMIYGQALKALREQLNIQTRSLGPKSRFEFTPESKEAFVSATNRSAAAASADADADADADAASDAVDVDVDDDDDDDDDDVDDNTDAAVQAGATHDAPGDYNAEMAREPGTAIRKPSFSRSRGEVDISGHRGMHIILPPTARRAGSSASVTNLRGCVLDMSSSTGTGTGTGTGRQNSGDAHGGAHGDGESAAAPPAPFASLAIRNVSRSLVIAGRVDGPAHVTGVRGSVLVLDARQVRMHECAGVTVYLWCGSHPIIEGCSGVRFAPLPGVYSSQLPLAGGHEGENQWDQVDDFNWLKAEASPNWERLSPSGGDGGGGGGSVIPADFWTETVRGGPLLSTEDILRKAGI</sequence>
<accession>A0A423VWV4</accession>
<reference evidence="6 7" key="1">
    <citation type="submission" date="2015-09" db="EMBL/GenBank/DDBJ databases">
        <title>Host preference determinants of Valsa canker pathogens revealed by comparative genomics.</title>
        <authorList>
            <person name="Yin Z."/>
            <person name="Huang L."/>
        </authorList>
    </citation>
    <scope>NUCLEOTIDE SEQUENCE [LARGE SCALE GENOMIC DNA]</scope>
    <source>
        <strain evidence="6 7">YSFL</strain>
    </source>
</reference>
<dbReference type="InterPro" id="IPR027684">
    <property type="entry name" value="TBCC"/>
</dbReference>
<dbReference type="Proteomes" id="UP000284375">
    <property type="component" value="Unassembled WGS sequence"/>
</dbReference>
<dbReference type="InterPro" id="IPR016098">
    <property type="entry name" value="CAP/MinC_C"/>
</dbReference>
<proteinExistence type="inferred from homology"/>
<feature type="region of interest" description="Disordered" evidence="4">
    <location>
        <begin position="135"/>
        <end position="170"/>
    </location>
</feature>
<keyword evidence="3" id="KW-0963">Cytoplasm</keyword>
<organism evidence="6 7">
    <name type="scientific">Cytospora chrysosperma</name>
    <name type="common">Cytospora canker fungus</name>
    <name type="synonym">Sphaeria chrysosperma</name>
    <dbReference type="NCBI Taxonomy" id="252740"/>
    <lineage>
        <taxon>Eukaryota</taxon>
        <taxon>Fungi</taxon>
        <taxon>Dikarya</taxon>
        <taxon>Ascomycota</taxon>
        <taxon>Pezizomycotina</taxon>
        <taxon>Sordariomycetes</taxon>
        <taxon>Sordariomycetidae</taxon>
        <taxon>Diaporthales</taxon>
        <taxon>Cytosporaceae</taxon>
        <taxon>Cytospora</taxon>
    </lineage>
</organism>
<dbReference type="AlphaFoldDB" id="A0A423VWV4"/>
<comment type="similarity">
    <text evidence="2">Belongs to the TBCC family.</text>
</comment>
<evidence type="ECO:0000256" key="1">
    <source>
        <dbReference type="ARBA" id="ARBA00004496"/>
    </source>
</evidence>
<evidence type="ECO:0000256" key="3">
    <source>
        <dbReference type="ARBA" id="ARBA00022490"/>
    </source>
</evidence>
<comment type="caution">
    <text evidence="6">The sequence shown here is derived from an EMBL/GenBank/DDBJ whole genome shotgun (WGS) entry which is preliminary data.</text>
</comment>
<dbReference type="PROSITE" id="PS51329">
    <property type="entry name" value="C_CAP_COFACTOR_C"/>
    <property type="match status" value="1"/>
</dbReference>
<dbReference type="EMBL" id="LJZO01000023">
    <property type="protein sequence ID" value="ROV95560.1"/>
    <property type="molecule type" value="Genomic_DNA"/>
</dbReference>
<dbReference type="Gene3D" id="2.160.20.70">
    <property type="match status" value="1"/>
</dbReference>
<feature type="region of interest" description="Disordered" evidence="4">
    <location>
        <begin position="195"/>
        <end position="215"/>
    </location>
</feature>
<comment type="subcellular location">
    <subcellularLocation>
        <location evidence="1">Cytoplasm</location>
    </subcellularLocation>
</comment>
<dbReference type="InterPro" id="IPR017901">
    <property type="entry name" value="C-CAP_CF_C-like"/>
</dbReference>
<dbReference type="Pfam" id="PF07986">
    <property type="entry name" value="TBCC"/>
    <property type="match status" value="1"/>
</dbReference>